<feature type="transmembrane region" description="Helical" evidence="1">
    <location>
        <begin position="131"/>
        <end position="150"/>
    </location>
</feature>
<proteinExistence type="predicted"/>
<dbReference type="OrthoDB" id="1202461at2"/>
<dbReference type="AlphaFoldDB" id="A4BY44"/>
<feature type="transmembrane region" description="Helical" evidence="1">
    <location>
        <begin position="83"/>
        <end position="101"/>
    </location>
</feature>
<reference evidence="2 3" key="1">
    <citation type="submission" date="2006-02" db="EMBL/GenBank/DDBJ databases">
        <authorList>
            <person name="Murray A."/>
            <person name="Staley J."/>
            <person name="Ferriera S."/>
            <person name="Johnson J."/>
            <person name="Kravitz S."/>
            <person name="Halpern A."/>
            <person name="Remington K."/>
            <person name="Beeson K."/>
            <person name="Tran B."/>
            <person name="Rogers Y.-H."/>
            <person name="Friedman R."/>
            <person name="Venter J.C."/>
        </authorList>
    </citation>
    <scope>NUCLEOTIDE SEQUENCE [LARGE SCALE GENOMIC DNA]</scope>
    <source>
        <strain evidence="2 3">23-P</strain>
    </source>
</reference>
<name>A4BY44_9FLAO</name>
<dbReference type="STRING" id="313594.PI23P_05287"/>
<gene>
    <name evidence="2" type="ORF">PI23P_05287</name>
</gene>
<feature type="transmembrane region" description="Helical" evidence="1">
    <location>
        <begin position="50"/>
        <end position="71"/>
    </location>
</feature>
<keyword evidence="1" id="KW-1133">Transmembrane helix</keyword>
<dbReference type="eggNOG" id="ENOG5033EER">
    <property type="taxonomic scope" value="Bacteria"/>
</dbReference>
<organism evidence="2 3">
    <name type="scientific">Polaribacter irgensii 23-P</name>
    <dbReference type="NCBI Taxonomy" id="313594"/>
    <lineage>
        <taxon>Bacteria</taxon>
        <taxon>Pseudomonadati</taxon>
        <taxon>Bacteroidota</taxon>
        <taxon>Flavobacteriia</taxon>
        <taxon>Flavobacteriales</taxon>
        <taxon>Flavobacteriaceae</taxon>
    </lineage>
</organism>
<comment type="caution">
    <text evidence="2">The sequence shown here is derived from an EMBL/GenBank/DDBJ whole genome shotgun (WGS) entry which is preliminary data.</text>
</comment>
<keyword evidence="1" id="KW-0472">Membrane</keyword>
<keyword evidence="1" id="KW-0812">Transmembrane</keyword>
<protein>
    <submittedName>
        <fullName evidence="2">Uncharacterized protein</fullName>
    </submittedName>
</protein>
<feature type="transmembrane region" description="Helical" evidence="1">
    <location>
        <begin position="9"/>
        <end position="30"/>
    </location>
</feature>
<accession>A4BY44</accession>
<evidence type="ECO:0000313" key="3">
    <source>
        <dbReference type="Proteomes" id="UP000003053"/>
    </source>
</evidence>
<dbReference type="Proteomes" id="UP000003053">
    <property type="component" value="Unassembled WGS sequence"/>
</dbReference>
<keyword evidence="3" id="KW-1185">Reference proteome</keyword>
<dbReference type="HOGENOM" id="CLU_1711559_0_0_10"/>
<dbReference type="RefSeq" id="WP_004569683.1">
    <property type="nucleotide sequence ID" value="NZ_CH724148.1"/>
</dbReference>
<evidence type="ECO:0000313" key="2">
    <source>
        <dbReference type="EMBL" id="EAR13885.1"/>
    </source>
</evidence>
<sequence>MTDNKFSKIITYVVTGLALIGIILLGRVLMAGEDAVKNDVLVQNNVVSPLVSFSQYLFYGVVLVTIVLSMWGLFKNPENLKKTLFSLLALGVLFVIAYFLADSNVVLDNADKVLEGGEAGATINQLTGTGIWFSVILGLIGFGFFVFDLVKGLIKS</sequence>
<evidence type="ECO:0000256" key="1">
    <source>
        <dbReference type="SAM" id="Phobius"/>
    </source>
</evidence>
<dbReference type="EMBL" id="AAOG01000001">
    <property type="protein sequence ID" value="EAR13885.1"/>
    <property type="molecule type" value="Genomic_DNA"/>
</dbReference>